<evidence type="ECO:0000256" key="2">
    <source>
        <dbReference type="SAM" id="Phobius"/>
    </source>
</evidence>
<gene>
    <name evidence="3" type="ORF">AB2B41_07585</name>
</gene>
<name>A0ABV3RKH0_9RHOB</name>
<dbReference type="RefSeq" id="WP_367877160.1">
    <property type="nucleotide sequence ID" value="NZ_JBFNXX010000004.1"/>
</dbReference>
<evidence type="ECO:0000313" key="4">
    <source>
        <dbReference type="Proteomes" id="UP001556098"/>
    </source>
</evidence>
<organism evidence="3 4">
    <name type="scientific">Sulfitobacter sediminis</name>
    <dbReference type="NCBI Taxonomy" id="3234186"/>
    <lineage>
        <taxon>Bacteria</taxon>
        <taxon>Pseudomonadati</taxon>
        <taxon>Pseudomonadota</taxon>
        <taxon>Alphaproteobacteria</taxon>
        <taxon>Rhodobacterales</taxon>
        <taxon>Roseobacteraceae</taxon>
        <taxon>Sulfitobacter</taxon>
    </lineage>
</organism>
<evidence type="ECO:0000313" key="3">
    <source>
        <dbReference type="EMBL" id="MEW9919459.1"/>
    </source>
</evidence>
<feature type="region of interest" description="Disordered" evidence="1">
    <location>
        <begin position="77"/>
        <end position="103"/>
    </location>
</feature>
<keyword evidence="2" id="KW-0472">Membrane</keyword>
<feature type="transmembrane region" description="Helical" evidence="2">
    <location>
        <begin position="12"/>
        <end position="31"/>
    </location>
</feature>
<dbReference type="Proteomes" id="UP001556098">
    <property type="component" value="Unassembled WGS sequence"/>
</dbReference>
<dbReference type="EMBL" id="JBFNXX010000004">
    <property type="protein sequence ID" value="MEW9919459.1"/>
    <property type="molecule type" value="Genomic_DNA"/>
</dbReference>
<feature type="transmembrane region" description="Helical" evidence="2">
    <location>
        <begin position="43"/>
        <end position="62"/>
    </location>
</feature>
<evidence type="ECO:0000256" key="1">
    <source>
        <dbReference type="SAM" id="MobiDB-lite"/>
    </source>
</evidence>
<protein>
    <submittedName>
        <fullName evidence="3">Uncharacterized protein</fullName>
    </submittedName>
</protein>
<comment type="caution">
    <text evidence="3">The sequence shown here is derived from an EMBL/GenBank/DDBJ whole genome shotgun (WGS) entry which is preliminary data.</text>
</comment>
<sequence length="103" mass="10990">MPTIFKFYIKHCLIGFAISAVFIAMLLYFNVANLWHLISGSDIGLMALVVFWVLNGIVFAGVQNGVAIMLMAEEGKDDGGPRGGAPEALVPVPQTAPAAKRSL</sequence>
<accession>A0ABV3RKH0</accession>
<keyword evidence="4" id="KW-1185">Reference proteome</keyword>
<keyword evidence="2" id="KW-0812">Transmembrane</keyword>
<proteinExistence type="predicted"/>
<keyword evidence="2" id="KW-1133">Transmembrane helix</keyword>
<reference evidence="3 4" key="1">
    <citation type="submission" date="2024-07" db="EMBL/GenBank/DDBJ databases">
        <title>Marimonas sp.nov., isolated from tidal-flat sediment.</title>
        <authorList>
            <person name="Jayan J.N."/>
            <person name="Lee S.S."/>
        </authorList>
    </citation>
    <scope>NUCLEOTIDE SEQUENCE [LARGE SCALE GENOMIC DNA]</scope>
    <source>
        <strain evidence="3 4">MJW-29</strain>
    </source>
</reference>